<sequence length="119" mass="13361">MVVVNDRARGFRGLVLFLCNDPVAATITRRKRERDGYTALCKHPAQRRVGGCQMTAYSRRRNSNTISLLTGLALRLEGIYQWPMLSHGLRARTARSVYLILLLAKRPYAVSVLLSVCGL</sequence>
<name>A0A4C1WFZ0_EUMVA</name>
<comment type="caution">
    <text evidence="1">The sequence shown here is derived from an EMBL/GenBank/DDBJ whole genome shotgun (WGS) entry which is preliminary data.</text>
</comment>
<evidence type="ECO:0000313" key="2">
    <source>
        <dbReference type="Proteomes" id="UP000299102"/>
    </source>
</evidence>
<dbReference type="EMBL" id="BGZK01000541">
    <property type="protein sequence ID" value="GBP49309.1"/>
    <property type="molecule type" value="Genomic_DNA"/>
</dbReference>
<dbReference type="AlphaFoldDB" id="A0A4C1WFZ0"/>
<dbReference type="Proteomes" id="UP000299102">
    <property type="component" value="Unassembled WGS sequence"/>
</dbReference>
<protein>
    <submittedName>
        <fullName evidence="1">Uncharacterized protein</fullName>
    </submittedName>
</protein>
<organism evidence="1 2">
    <name type="scientific">Eumeta variegata</name>
    <name type="common">Bagworm moth</name>
    <name type="synonym">Eumeta japonica</name>
    <dbReference type="NCBI Taxonomy" id="151549"/>
    <lineage>
        <taxon>Eukaryota</taxon>
        <taxon>Metazoa</taxon>
        <taxon>Ecdysozoa</taxon>
        <taxon>Arthropoda</taxon>
        <taxon>Hexapoda</taxon>
        <taxon>Insecta</taxon>
        <taxon>Pterygota</taxon>
        <taxon>Neoptera</taxon>
        <taxon>Endopterygota</taxon>
        <taxon>Lepidoptera</taxon>
        <taxon>Glossata</taxon>
        <taxon>Ditrysia</taxon>
        <taxon>Tineoidea</taxon>
        <taxon>Psychidae</taxon>
        <taxon>Oiketicinae</taxon>
        <taxon>Eumeta</taxon>
    </lineage>
</organism>
<gene>
    <name evidence="1" type="ORF">EVAR_102252_1</name>
</gene>
<accession>A0A4C1WFZ0</accession>
<reference evidence="1 2" key="1">
    <citation type="journal article" date="2019" name="Commun. Biol.">
        <title>The bagworm genome reveals a unique fibroin gene that provides high tensile strength.</title>
        <authorList>
            <person name="Kono N."/>
            <person name="Nakamura H."/>
            <person name="Ohtoshi R."/>
            <person name="Tomita M."/>
            <person name="Numata K."/>
            <person name="Arakawa K."/>
        </authorList>
    </citation>
    <scope>NUCLEOTIDE SEQUENCE [LARGE SCALE GENOMIC DNA]</scope>
</reference>
<keyword evidence="2" id="KW-1185">Reference proteome</keyword>
<evidence type="ECO:0000313" key="1">
    <source>
        <dbReference type="EMBL" id="GBP49309.1"/>
    </source>
</evidence>
<proteinExistence type="predicted"/>